<evidence type="ECO:0000256" key="3">
    <source>
        <dbReference type="ARBA" id="ARBA00023125"/>
    </source>
</evidence>
<proteinExistence type="inferred from homology"/>
<reference evidence="6 7" key="1">
    <citation type="submission" date="2019-03" db="EMBL/GenBank/DDBJ databases">
        <title>Metabolic potential of uncultured bacteria and archaea associated with petroleum seepage in deep-sea sediments.</title>
        <authorList>
            <person name="Dong X."/>
            <person name="Hubert C."/>
        </authorList>
    </citation>
    <scope>NUCLEOTIDE SEQUENCE [LARGE SCALE GENOMIC DNA]</scope>
    <source>
        <strain evidence="6">E29_bin52</strain>
    </source>
</reference>
<evidence type="ECO:0000256" key="4">
    <source>
        <dbReference type="ARBA" id="ARBA00023163"/>
    </source>
</evidence>
<protein>
    <recommendedName>
        <fullName evidence="5">Sugar-binding domain-containing protein</fullName>
    </recommendedName>
</protein>
<evidence type="ECO:0000259" key="5">
    <source>
        <dbReference type="Pfam" id="PF04198"/>
    </source>
</evidence>
<keyword evidence="2" id="KW-0805">Transcription regulation</keyword>
<dbReference type="EMBL" id="SOIZ01000267">
    <property type="protein sequence ID" value="TET61083.1"/>
    <property type="molecule type" value="Genomic_DNA"/>
</dbReference>
<comment type="caution">
    <text evidence="6">The sequence shown here is derived from an EMBL/GenBank/DDBJ whole genome shotgun (WGS) entry which is preliminary data.</text>
</comment>
<dbReference type="GO" id="GO:0030246">
    <property type="term" value="F:carbohydrate binding"/>
    <property type="evidence" value="ECO:0007669"/>
    <property type="project" value="InterPro"/>
</dbReference>
<dbReference type="PANTHER" id="PTHR34294">
    <property type="entry name" value="TRANSCRIPTIONAL REGULATOR-RELATED"/>
    <property type="match status" value="1"/>
</dbReference>
<accession>A0A523W240</accession>
<dbReference type="InterPro" id="IPR007324">
    <property type="entry name" value="Sugar-bd_dom_put"/>
</dbReference>
<dbReference type="Pfam" id="PF04198">
    <property type="entry name" value="Sugar-bind"/>
    <property type="match status" value="1"/>
</dbReference>
<keyword evidence="4" id="KW-0804">Transcription</keyword>
<dbReference type="Gene3D" id="3.40.50.1360">
    <property type="match status" value="1"/>
</dbReference>
<dbReference type="SUPFAM" id="SSF100950">
    <property type="entry name" value="NagB/RpiA/CoA transferase-like"/>
    <property type="match status" value="1"/>
</dbReference>
<evidence type="ECO:0000313" key="6">
    <source>
        <dbReference type="EMBL" id="TET61083.1"/>
    </source>
</evidence>
<dbReference type="PANTHER" id="PTHR34294:SF1">
    <property type="entry name" value="TRANSCRIPTIONAL REGULATOR LSRR"/>
    <property type="match status" value="1"/>
</dbReference>
<gene>
    <name evidence="6" type="ORF">E3J48_05990</name>
</gene>
<sequence length="184" mass="20132">TRRIYITVVPLTGGIGQMAADFQVNELARKFAEKIGGTFVPLHAPALVDNEKIVSTLFSDKNVGKVAELWKKVNIAIVGIGGPLSDSSYIPAFYYSDTDIALLKKKEEVGDVLSHFLCRDGKLCSSSLSKRVVGISLEKLKRIERVVAVAGSLRKKEAILAILKRKYIDVLVTDENVATEILKS</sequence>
<dbReference type="InterPro" id="IPR051054">
    <property type="entry name" value="SorC_transcr_regulators"/>
</dbReference>
<comment type="similarity">
    <text evidence="1">Belongs to the SorC transcriptional regulatory family.</text>
</comment>
<organism evidence="6 7">
    <name type="scientific">Aerophobetes bacterium</name>
    <dbReference type="NCBI Taxonomy" id="2030807"/>
    <lineage>
        <taxon>Bacteria</taxon>
        <taxon>Candidatus Aerophobota</taxon>
    </lineage>
</organism>
<dbReference type="Proteomes" id="UP000319130">
    <property type="component" value="Unassembled WGS sequence"/>
</dbReference>
<evidence type="ECO:0000256" key="2">
    <source>
        <dbReference type="ARBA" id="ARBA00023015"/>
    </source>
</evidence>
<evidence type="ECO:0000313" key="7">
    <source>
        <dbReference type="Proteomes" id="UP000319130"/>
    </source>
</evidence>
<feature type="domain" description="Sugar-binding" evidence="5">
    <location>
        <begin position="6"/>
        <end position="183"/>
    </location>
</feature>
<dbReference type="InterPro" id="IPR037171">
    <property type="entry name" value="NagB/RpiA_transferase-like"/>
</dbReference>
<evidence type="ECO:0000256" key="1">
    <source>
        <dbReference type="ARBA" id="ARBA00010466"/>
    </source>
</evidence>
<dbReference type="GO" id="GO:0003677">
    <property type="term" value="F:DNA binding"/>
    <property type="evidence" value="ECO:0007669"/>
    <property type="project" value="UniProtKB-KW"/>
</dbReference>
<keyword evidence="3" id="KW-0238">DNA-binding</keyword>
<dbReference type="AlphaFoldDB" id="A0A523W240"/>
<feature type="non-terminal residue" evidence="6">
    <location>
        <position position="1"/>
    </location>
</feature>
<name>A0A523W240_UNCAE</name>